<dbReference type="KEGG" id="csn:Cyast_2125"/>
<dbReference type="InterPro" id="IPR021275">
    <property type="entry name" value="DUF2854"/>
</dbReference>
<dbReference type="BioCyc" id="CSTA292563:G1353-2130-MONOMER"/>
<feature type="transmembrane region" description="Helical" evidence="1">
    <location>
        <begin position="7"/>
        <end position="29"/>
    </location>
</feature>
<reference evidence="3" key="1">
    <citation type="journal article" date="2013" name="Proc. Natl. Acad. Sci. U.S.A.">
        <title>Improving the coverage of the cyanobacterial phylum using diversity-driven genome sequencing.</title>
        <authorList>
            <person name="Shih P.M."/>
            <person name="Wu D."/>
            <person name="Latifi A."/>
            <person name="Axen S.D."/>
            <person name="Fewer D.P."/>
            <person name="Talla E."/>
            <person name="Calteau A."/>
            <person name="Cai F."/>
            <person name="Tandeau de Marsac N."/>
            <person name="Rippka R."/>
            <person name="Herdman M."/>
            <person name="Sivonen K."/>
            <person name="Coursin T."/>
            <person name="Laurent T."/>
            <person name="Goodwin L."/>
            <person name="Nolan M."/>
            <person name="Davenport K.W."/>
            <person name="Han C.S."/>
            <person name="Rubin E.M."/>
            <person name="Eisen J.A."/>
            <person name="Woyke T."/>
            <person name="Gugger M."/>
            <person name="Kerfeld C.A."/>
        </authorList>
    </citation>
    <scope>NUCLEOTIDE SEQUENCE [LARGE SCALE GENOMIC DNA]</scope>
    <source>
        <strain evidence="3">ATCC 29140 / PCC 7202</strain>
    </source>
</reference>
<proteinExistence type="predicted"/>
<sequence>MLRKIPLALVGLTVGSILTVVGFVAYAIGNSTLNLAGFFYGIPLLLGGLALKAAELKPIPFSVETSKEIIELRETQATDTQNQLRKDVTRYRYGQEAHLDDALERLGLSPTDEERPILTTIKEIEIEGQYTLVLQFQTPLISQDIWEEKIDKITKFFGPGITAKILTFEDNLIDLALIASPQSAAVEVA</sequence>
<dbReference type="PANTHER" id="PTHR35551:SF1">
    <property type="entry name" value="ACCLIMATION OF PHOTOSYNTHESIS TO ENVIRONMENT"/>
    <property type="match status" value="1"/>
</dbReference>
<dbReference type="AlphaFoldDB" id="K9YNS7"/>
<dbReference type="EMBL" id="CP003940">
    <property type="protein sequence ID" value="AFZ48075.1"/>
    <property type="molecule type" value="Genomic_DNA"/>
</dbReference>
<dbReference type="Pfam" id="PF11016">
    <property type="entry name" value="DUF2854"/>
    <property type="match status" value="1"/>
</dbReference>
<keyword evidence="1" id="KW-0472">Membrane</keyword>
<dbReference type="PATRIC" id="fig|292563.3.peg.2218"/>
<dbReference type="PANTHER" id="PTHR35551">
    <property type="match status" value="1"/>
</dbReference>
<keyword evidence="1" id="KW-0812">Transmembrane</keyword>
<organism evidence="2 3">
    <name type="scientific">Cyanobacterium stanieri (strain ATCC 29140 / PCC 7202)</name>
    <dbReference type="NCBI Taxonomy" id="292563"/>
    <lineage>
        <taxon>Bacteria</taxon>
        <taxon>Bacillati</taxon>
        <taxon>Cyanobacteriota</taxon>
        <taxon>Cyanophyceae</taxon>
        <taxon>Oscillatoriophycideae</taxon>
        <taxon>Chroococcales</taxon>
        <taxon>Geminocystaceae</taxon>
        <taxon>Cyanobacterium</taxon>
    </lineage>
</organism>
<protein>
    <recommendedName>
        <fullName evidence="4">DUF2854 domain-containing protein</fullName>
    </recommendedName>
</protein>
<evidence type="ECO:0000313" key="3">
    <source>
        <dbReference type="Proteomes" id="UP000010483"/>
    </source>
</evidence>
<evidence type="ECO:0000313" key="2">
    <source>
        <dbReference type="EMBL" id="AFZ48075.1"/>
    </source>
</evidence>
<dbReference type="HOGENOM" id="CLU_071178_3_0_3"/>
<dbReference type="Proteomes" id="UP000010483">
    <property type="component" value="Chromosome"/>
</dbReference>
<keyword evidence="3" id="KW-1185">Reference proteome</keyword>
<keyword evidence="1" id="KW-1133">Transmembrane helix</keyword>
<gene>
    <name evidence="2" type="ordered locus">Cyast_2125</name>
</gene>
<accession>K9YNS7</accession>
<evidence type="ECO:0008006" key="4">
    <source>
        <dbReference type="Google" id="ProtNLM"/>
    </source>
</evidence>
<name>K9YNS7_CYASC</name>
<evidence type="ECO:0000256" key="1">
    <source>
        <dbReference type="SAM" id="Phobius"/>
    </source>
</evidence>
<dbReference type="eggNOG" id="ENOG502ZBJ3">
    <property type="taxonomic scope" value="Bacteria"/>
</dbReference>
<dbReference type="STRING" id="292563.Cyast_2125"/>